<evidence type="ECO:0000313" key="2">
    <source>
        <dbReference type="Proteomes" id="UP000265520"/>
    </source>
</evidence>
<organism evidence="1 2">
    <name type="scientific">Trifolium medium</name>
    <dbReference type="NCBI Taxonomy" id="97028"/>
    <lineage>
        <taxon>Eukaryota</taxon>
        <taxon>Viridiplantae</taxon>
        <taxon>Streptophyta</taxon>
        <taxon>Embryophyta</taxon>
        <taxon>Tracheophyta</taxon>
        <taxon>Spermatophyta</taxon>
        <taxon>Magnoliopsida</taxon>
        <taxon>eudicotyledons</taxon>
        <taxon>Gunneridae</taxon>
        <taxon>Pentapetalae</taxon>
        <taxon>rosids</taxon>
        <taxon>fabids</taxon>
        <taxon>Fabales</taxon>
        <taxon>Fabaceae</taxon>
        <taxon>Papilionoideae</taxon>
        <taxon>50 kb inversion clade</taxon>
        <taxon>NPAAA clade</taxon>
        <taxon>Hologalegina</taxon>
        <taxon>IRL clade</taxon>
        <taxon>Trifolieae</taxon>
        <taxon>Trifolium</taxon>
    </lineage>
</organism>
<reference evidence="1 2" key="1">
    <citation type="journal article" date="2018" name="Front. Plant Sci.">
        <title>Red Clover (Trifolium pratense) and Zigzag Clover (T. medium) - A Picture of Genomic Similarities and Differences.</title>
        <authorList>
            <person name="Dluhosova J."/>
            <person name="Istvanek J."/>
            <person name="Nedelnik J."/>
            <person name="Repkova J."/>
        </authorList>
    </citation>
    <scope>NUCLEOTIDE SEQUENCE [LARGE SCALE GENOMIC DNA]</scope>
    <source>
        <strain evidence="2">cv. 10/8</strain>
        <tissue evidence="1">Leaf</tissue>
    </source>
</reference>
<accession>A0A392SU39</accession>
<dbReference type="Proteomes" id="UP000265520">
    <property type="component" value="Unassembled WGS sequence"/>
</dbReference>
<comment type="caution">
    <text evidence="1">The sequence shown here is derived from an EMBL/GenBank/DDBJ whole genome shotgun (WGS) entry which is preliminary data.</text>
</comment>
<proteinExistence type="predicted"/>
<feature type="non-terminal residue" evidence="1">
    <location>
        <position position="1"/>
    </location>
</feature>
<name>A0A392SU39_9FABA</name>
<dbReference type="EMBL" id="LXQA010431903">
    <property type="protein sequence ID" value="MCI51440.1"/>
    <property type="molecule type" value="Genomic_DNA"/>
</dbReference>
<keyword evidence="2" id="KW-1185">Reference proteome</keyword>
<sequence>FFLVHRIFGAVVLDGDNYNCHSAAIVSAYVPAFGATSALTSDDFSLAAAPVASTGAGSSSAGGELQFVGFVIGNMTSTTSVGFLYVGYILQKHLVAKC</sequence>
<evidence type="ECO:0000313" key="1">
    <source>
        <dbReference type="EMBL" id="MCI51440.1"/>
    </source>
</evidence>
<dbReference type="AlphaFoldDB" id="A0A392SU39"/>
<protein>
    <submittedName>
        <fullName evidence="1">Uncharacterized protein</fullName>
    </submittedName>
</protein>